<keyword evidence="3" id="KW-0807">Transducer</keyword>
<dbReference type="PANTHER" id="PTHR43531">
    <property type="entry name" value="PROTEIN ICFG"/>
    <property type="match status" value="1"/>
</dbReference>
<comment type="similarity">
    <text evidence="2">Belongs to the methyl-accepting chemotaxis (MCP) protein family.</text>
</comment>
<sequence>MPSSAPGLVMRLRRWPGLVARLGQYHGVWGPGVRALRSLNLQRKTLIVGALCLLLGTGLVADVLQHRSGQWQASSAALQEAHLIERVLPWQTAVQELRVLAAAAQAGQAGAQAAFARGLAAERQAAQAAWPTVEADLADDAQLAPLLDQLRQRARTVQTVATQSAPAADPATDGPRLVAVAALADGVQRLTEQVSDRWRALPSLDPERQNLYNGLVKAQIDLLPLLVDAQLSAAGHHGGHGLAPRIEALRAWMGAGTLLHHQQPEFEAAKALLPARTPELVQARQTVLQWIEREIGTASAAEVPRATEPVAAARARAALQLAGTQGVQALVARSQAMHAAQRRDAIWRVAATLAIVAFGAYLLTCMYMVMSGGLRFLCRQVDELSRGNLAIRPTGHGGDEIGQALNALARAAHHMSGLFEAVTHGVSAVSHASREVAVGNSGLSGRTSEIREAIDGVAERARVVNSAMDRCGEAVDRGAEHVRDMRIEAQRSRKAMSGLHERMSALQGKSREIAQVVALVESVAYQTRLLALNASVEAARAGTAGKGFAVVAQEVSALALRSDAAAKRIHAIVSASIGDIEEGGAMTSRVMEAMSHTEQQIDAVNAIVGEVVILVREGLQQSREVMGISRSVAENVGGNSRLVDQLSDASAELRDQGDQLKRSIQHFVFG</sequence>
<protein>
    <submittedName>
        <fullName evidence="7">Methyl-accepting chemotaxis protein</fullName>
    </submittedName>
</protein>
<organism evidence="7 8">
    <name type="scientific">Pseudaquabacterium rugosum</name>
    <dbReference type="NCBI Taxonomy" id="2984194"/>
    <lineage>
        <taxon>Bacteria</taxon>
        <taxon>Pseudomonadati</taxon>
        <taxon>Pseudomonadota</taxon>
        <taxon>Betaproteobacteria</taxon>
        <taxon>Burkholderiales</taxon>
        <taxon>Sphaerotilaceae</taxon>
        <taxon>Pseudaquabacterium</taxon>
    </lineage>
</organism>
<proteinExistence type="inferred from homology"/>
<gene>
    <name evidence="7" type="ORF">AACH11_08890</name>
</gene>
<evidence type="ECO:0000256" key="3">
    <source>
        <dbReference type="PROSITE-ProRule" id="PRU00284"/>
    </source>
</evidence>
<feature type="transmembrane region" description="Helical" evidence="4">
    <location>
        <begin position="46"/>
        <end position="64"/>
    </location>
</feature>
<dbReference type="PANTHER" id="PTHR43531:SF11">
    <property type="entry name" value="METHYL-ACCEPTING CHEMOTAXIS PROTEIN 3"/>
    <property type="match status" value="1"/>
</dbReference>
<dbReference type="Proteomes" id="UP001368500">
    <property type="component" value="Unassembled WGS sequence"/>
</dbReference>
<dbReference type="RefSeq" id="WP_341373862.1">
    <property type="nucleotide sequence ID" value="NZ_JBBUTF010000007.1"/>
</dbReference>
<keyword evidence="1" id="KW-0145">Chemotaxis</keyword>
<dbReference type="PROSITE" id="PS50885">
    <property type="entry name" value="HAMP"/>
    <property type="match status" value="1"/>
</dbReference>
<dbReference type="InterPro" id="IPR004089">
    <property type="entry name" value="MCPsignal_dom"/>
</dbReference>
<feature type="domain" description="HAMP" evidence="6">
    <location>
        <begin position="379"/>
        <end position="420"/>
    </location>
</feature>
<keyword evidence="8" id="KW-1185">Reference proteome</keyword>
<evidence type="ECO:0000313" key="8">
    <source>
        <dbReference type="Proteomes" id="UP001368500"/>
    </source>
</evidence>
<evidence type="ECO:0000259" key="5">
    <source>
        <dbReference type="PROSITE" id="PS50111"/>
    </source>
</evidence>
<evidence type="ECO:0000259" key="6">
    <source>
        <dbReference type="PROSITE" id="PS50885"/>
    </source>
</evidence>
<name>A0ABU9B8L7_9BURK</name>
<reference evidence="7 8" key="1">
    <citation type="submission" date="2024-04" db="EMBL/GenBank/DDBJ databases">
        <title>Novel species of the genus Ideonella isolated from streams.</title>
        <authorList>
            <person name="Lu H."/>
        </authorList>
    </citation>
    <scope>NUCLEOTIDE SEQUENCE [LARGE SCALE GENOMIC DNA]</scope>
    <source>
        <strain evidence="7 8">BYS139W</strain>
    </source>
</reference>
<evidence type="ECO:0000256" key="1">
    <source>
        <dbReference type="ARBA" id="ARBA00022500"/>
    </source>
</evidence>
<feature type="domain" description="Methyl-accepting transducer" evidence="5">
    <location>
        <begin position="411"/>
        <end position="654"/>
    </location>
</feature>
<dbReference type="PROSITE" id="PS50111">
    <property type="entry name" value="CHEMOTAXIS_TRANSDUC_2"/>
    <property type="match status" value="1"/>
</dbReference>
<dbReference type="Gene3D" id="1.10.287.950">
    <property type="entry name" value="Methyl-accepting chemotaxis protein"/>
    <property type="match status" value="1"/>
</dbReference>
<feature type="transmembrane region" description="Helical" evidence="4">
    <location>
        <begin position="345"/>
        <end position="370"/>
    </location>
</feature>
<comment type="caution">
    <text evidence="7">The sequence shown here is derived from an EMBL/GenBank/DDBJ whole genome shotgun (WGS) entry which is preliminary data.</text>
</comment>
<evidence type="ECO:0000313" key="7">
    <source>
        <dbReference type="EMBL" id="MEK8026076.1"/>
    </source>
</evidence>
<keyword evidence="4" id="KW-1133">Transmembrane helix</keyword>
<dbReference type="InterPro" id="IPR003660">
    <property type="entry name" value="HAMP_dom"/>
</dbReference>
<evidence type="ECO:0000256" key="2">
    <source>
        <dbReference type="ARBA" id="ARBA00029447"/>
    </source>
</evidence>
<dbReference type="SMART" id="SM00283">
    <property type="entry name" value="MA"/>
    <property type="match status" value="1"/>
</dbReference>
<dbReference type="InterPro" id="IPR051310">
    <property type="entry name" value="MCP_chemotaxis"/>
</dbReference>
<dbReference type="Pfam" id="PF00015">
    <property type="entry name" value="MCPsignal"/>
    <property type="match status" value="1"/>
</dbReference>
<dbReference type="SUPFAM" id="SSF58104">
    <property type="entry name" value="Methyl-accepting chemotaxis protein (MCP) signaling domain"/>
    <property type="match status" value="1"/>
</dbReference>
<keyword evidence="4" id="KW-0472">Membrane</keyword>
<dbReference type="EMBL" id="JBBUTF010000007">
    <property type="protein sequence ID" value="MEK8026076.1"/>
    <property type="molecule type" value="Genomic_DNA"/>
</dbReference>
<accession>A0ABU9B8L7</accession>
<evidence type="ECO:0000256" key="4">
    <source>
        <dbReference type="SAM" id="Phobius"/>
    </source>
</evidence>
<keyword evidence="4" id="KW-0812">Transmembrane</keyword>